<accession>F6AK95</accession>
<dbReference type="Proteomes" id="UP000000686">
    <property type="component" value="Chromosome"/>
</dbReference>
<proteinExistence type="predicted"/>
<protein>
    <recommendedName>
        <fullName evidence="3">Transcription factor zinc-finger domain-containing protein</fullName>
    </recommendedName>
</protein>
<evidence type="ECO:0008006" key="3">
    <source>
        <dbReference type="Google" id="ProtNLM"/>
    </source>
</evidence>
<keyword evidence="2" id="KW-1185">Reference proteome</keyword>
<dbReference type="AlphaFoldDB" id="F6AK95"/>
<dbReference type="EMBL" id="CP002727">
    <property type="protein sequence ID" value="AEF21809.1"/>
    <property type="molecule type" value="Genomic_DNA"/>
</dbReference>
<dbReference type="STRING" id="743720.Psefu_1836"/>
<sequence length="70" mass="8103">MLMTLDCPRCQQGHIRPMRIISTQELIWVCEECEASWVSQNAISKNSFEDYGTVMESKGLKPLWSELEPQ</sequence>
<organism evidence="1 2">
    <name type="scientific">Pseudomonas fulva (strain 12-X)</name>
    <dbReference type="NCBI Taxonomy" id="743720"/>
    <lineage>
        <taxon>Bacteria</taxon>
        <taxon>Pseudomonadati</taxon>
        <taxon>Pseudomonadota</taxon>
        <taxon>Gammaproteobacteria</taxon>
        <taxon>Pseudomonadales</taxon>
        <taxon>Pseudomonadaceae</taxon>
        <taxon>Pseudomonas</taxon>
    </lineage>
</organism>
<dbReference type="eggNOG" id="ENOG502ZQ1W">
    <property type="taxonomic scope" value="Bacteria"/>
</dbReference>
<name>F6AK95_PSEF1</name>
<dbReference type="HOGENOM" id="CLU_191519_0_0_6"/>
<evidence type="ECO:0000313" key="1">
    <source>
        <dbReference type="EMBL" id="AEF21809.1"/>
    </source>
</evidence>
<reference evidence="1 2" key="1">
    <citation type="submission" date="2011-04" db="EMBL/GenBank/DDBJ databases">
        <title>Complete sequence of Pseudomonas fulva 12-X.</title>
        <authorList>
            <consortium name="US DOE Joint Genome Institute"/>
            <person name="Lucas S."/>
            <person name="Han J."/>
            <person name="Lapidus A."/>
            <person name="Cheng J.-F."/>
            <person name="Goodwin L."/>
            <person name="Pitluck S."/>
            <person name="Peters L."/>
            <person name="Mikhailova N."/>
            <person name="Pagani I."/>
            <person name="Davenport K."/>
            <person name="Han C."/>
            <person name="Tapia R."/>
            <person name="Land M."/>
            <person name="Hauser L."/>
            <person name="Kyrpides N."/>
            <person name="Ivanova N."/>
            <person name="Pagani I."/>
            <person name="Lcollab F.I."/>
            <person name="Woyke T."/>
        </authorList>
    </citation>
    <scope>NUCLEOTIDE SEQUENCE [LARGE SCALE GENOMIC DNA]</scope>
    <source>
        <strain evidence="2">12-X</strain>
    </source>
</reference>
<gene>
    <name evidence="1" type="ordered locus">Psefu_1836</name>
</gene>
<dbReference type="KEGG" id="pfv:Psefu_1836"/>
<evidence type="ECO:0000313" key="2">
    <source>
        <dbReference type="Proteomes" id="UP000000686"/>
    </source>
</evidence>